<dbReference type="EMBL" id="CM001219">
    <property type="protein sequence ID" value="AES72020.1"/>
    <property type="molecule type" value="Genomic_DNA"/>
</dbReference>
<organism evidence="1 3">
    <name type="scientific">Medicago truncatula</name>
    <name type="common">Barrel medic</name>
    <name type="synonym">Medicago tribuloides</name>
    <dbReference type="NCBI Taxonomy" id="3880"/>
    <lineage>
        <taxon>Eukaryota</taxon>
        <taxon>Viridiplantae</taxon>
        <taxon>Streptophyta</taxon>
        <taxon>Embryophyta</taxon>
        <taxon>Tracheophyta</taxon>
        <taxon>Spermatophyta</taxon>
        <taxon>Magnoliopsida</taxon>
        <taxon>eudicotyledons</taxon>
        <taxon>Gunneridae</taxon>
        <taxon>Pentapetalae</taxon>
        <taxon>rosids</taxon>
        <taxon>fabids</taxon>
        <taxon>Fabales</taxon>
        <taxon>Fabaceae</taxon>
        <taxon>Papilionoideae</taxon>
        <taxon>50 kb inversion clade</taxon>
        <taxon>NPAAA clade</taxon>
        <taxon>Hologalegina</taxon>
        <taxon>IRL clade</taxon>
        <taxon>Trifolieae</taxon>
        <taxon>Medicago</taxon>
    </lineage>
</organism>
<accession>G7JBG5</accession>
<dbReference type="Proteomes" id="UP000002051">
    <property type="component" value="Chromosome 3"/>
</dbReference>
<dbReference type="AlphaFoldDB" id="G7JBG5"/>
<proteinExistence type="predicted"/>
<sequence>MDLMTSTWIDYCLKHKHEEWTTCHADLINFQGFLNVELKGVKTVVVDLSFSGILVRVSITAIGDTIAVIKNGEVAEKGRHEVLMKITVGVYASLVAFHSSASYLLL</sequence>
<reference evidence="2" key="3">
    <citation type="submission" date="2015-04" db="UniProtKB">
        <authorList>
            <consortium name="EnsemblPlants"/>
        </authorList>
    </citation>
    <scope>IDENTIFICATION</scope>
    <source>
        <strain evidence="2">cv. Jemalong A17</strain>
    </source>
</reference>
<dbReference type="EnsemblPlants" id="AES72020">
    <property type="protein sequence ID" value="AES72020"/>
    <property type="gene ID" value="MTR_3g085200"/>
</dbReference>
<gene>
    <name evidence="1" type="ordered locus">MTR_3g085200</name>
</gene>
<dbReference type="HOGENOM" id="CLU_172099_0_0_1"/>
<evidence type="ECO:0000313" key="2">
    <source>
        <dbReference type="EnsemblPlants" id="AES72020"/>
    </source>
</evidence>
<evidence type="ECO:0000313" key="1">
    <source>
        <dbReference type="EMBL" id="AES72020.1"/>
    </source>
</evidence>
<reference evidence="1 3" key="2">
    <citation type="journal article" date="2014" name="BMC Genomics">
        <title>An improved genome release (version Mt4.0) for the model legume Medicago truncatula.</title>
        <authorList>
            <person name="Tang H."/>
            <person name="Krishnakumar V."/>
            <person name="Bidwell S."/>
            <person name="Rosen B."/>
            <person name="Chan A."/>
            <person name="Zhou S."/>
            <person name="Gentzbittel L."/>
            <person name="Childs K.L."/>
            <person name="Yandell M."/>
            <person name="Gundlach H."/>
            <person name="Mayer K.F."/>
            <person name="Schwartz D.C."/>
            <person name="Town C.D."/>
        </authorList>
    </citation>
    <scope>GENOME REANNOTATION</scope>
    <source>
        <strain evidence="2 3">cv. Jemalong A17</strain>
    </source>
</reference>
<evidence type="ECO:0000313" key="3">
    <source>
        <dbReference type="Proteomes" id="UP000002051"/>
    </source>
</evidence>
<dbReference type="PaxDb" id="3880-AES72020"/>
<reference evidence="1 3" key="1">
    <citation type="journal article" date="2011" name="Nature">
        <title>The Medicago genome provides insight into the evolution of rhizobial symbioses.</title>
        <authorList>
            <person name="Young N.D."/>
            <person name="Debelle F."/>
            <person name="Oldroyd G.E."/>
            <person name="Geurts R."/>
            <person name="Cannon S.B."/>
            <person name="Udvardi M.K."/>
            <person name="Benedito V.A."/>
            <person name="Mayer K.F."/>
            <person name="Gouzy J."/>
            <person name="Schoof H."/>
            <person name="Van de Peer Y."/>
            <person name="Proost S."/>
            <person name="Cook D.R."/>
            <person name="Meyers B.C."/>
            <person name="Spannagl M."/>
            <person name="Cheung F."/>
            <person name="De Mita S."/>
            <person name="Krishnakumar V."/>
            <person name="Gundlach H."/>
            <person name="Zhou S."/>
            <person name="Mudge J."/>
            <person name="Bharti A.K."/>
            <person name="Murray J.D."/>
            <person name="Naoumkina M.A."/>
            <person name="Rosen B."/>
            <person name="Silverstein K.A."/>
            <person name="Tang H."/>
            <person name="Rombauts S."/>
            <person name="Zhao P.X."/>
            <person name="Zhou P."/>
            <person name="Barbe V."/>
            <person name="Bardou P."/>
            <person name="Bechner M."/>
            <person name="Bellec A."/>
            <person name="Berger A."/>
            <person name="Berges H."/>
            <person name="Bidwell S."/>
            <person name="Bisseling T."/>
            <person name="Choisne N."/>
            <person name="Couloux A."/>
            <person name="Denny R."/>
            <person name="Deshpande S."/>
            <person name="Dai X."/>
            <person name="Doyle J.J."/>
            <person name="Dudez A.M."/>
            <person name="Farmer A.D."/>
            <person name="Fouteau S."/>
            <person name="Franken C."/>
            <person name="Gibelin C."/>
            <person name="Gish J."/>
            <person name="Goldstein S."/>
            <person name="Gonzalez A.J."/>
            <person name="Green P.J."/>
            <person name="Hallab A."/>
            <person name="Hartog M."/>
            <person name="Hua A."/>
            <person name="Humphray S.J."/>
            <person name="Jeong D.H."/>
            <person name="Jing Y."/>
            <person name="Jocker A."/>
            <person name="Kenton S.M."/>
            <person name="Kim D.J."/>
            <person name="Klee K."/>
            <person name="Lai H."/>
            <person name="Lang C."/>
            <person name="Lin S."/>
            <person name="Macmil S.L."/>
            <person name="Magdelenat G."/>
            <person name="Matthews L."/>
            <person name="McCorrison J."/>
            <person name="Monaghan E.L."/>
            <person name="Mun J.H."/>
            <person name="Najar F.Z."/>
            <person name="Nicholson C."/>
            <person name="Noirot C."/>
            <person name="O'Bleness M."/>
            <person name="Paule C.R."/>
            <person name="Poulain J."/>
            <person name="Prion F."/>
            <person name="Qin B."/>
            <person name="Qu C."/>
            <person name="Retzel E.F."/>
            <person name="Riddle C."/>
            <person name="Sallet E."/>
            <person name="Samain S."/>
            <person name="Samson N."/>
            <person name="Sanders I."/>
            <person name="Saurat O."/>
            <person name="Scarpelli C."/>
            <person name="Schiex T."/>
            <person name="Segurens B."/>
            <person name="Severin A.J."/>
            <person name="Sherrier D.J."/>
            <person name="Shi R."/>
            <person name="Sims S."/>
            <person name="Singer S.R."/>
            <person name="Sinharoy S."/>
            <person name="Sterck L."/>
            <person name="Viollet A."/>
            <person name="Wang B.B."/>
            <person name="Wang K."/>
            <person name="Wang M."/>
            <person name="Wang X."/>
            <person name="Warfsmann J."/>
            <person name="Weissenbach J."/>
            <person name="White D.D."/>
            <person name="White J.D."/>
            <person name="Wiley G.B."/>
            <person name="Wincker P."/>
            <person name="Xing Y."/>
            <person name="Yang L."/>
            <person name="Yao Z."/>
            <person name="Ying F."/>
            <person name="Zhai J."/>
            <person name="Zhou L."/>
            <person name="Zuber A."/>
            <person name="Denarie J."/>
            <person name="Dixon R.A."/>
            <person name="May G.D."/>
            <person name="Schwartz D.C."/>
            <person name="Rogers J."/>
            <person name="Quetier F."/>
            <person name="Town C.D."/>
            <person name="Roe B.A."/>
        </authorList>
    </citation>
    <scope>NUCLEOTIDE SEQUENCE [LARGE SCALE GENOMIC DNA]</scope>
    <source>
        <strain evidence="1">A17</strain>
        <strain evidence="2 3">cv. Jemalong A17</strain>
    </source>
</reference>
<keyword evidence="3" id="KW-1185">Reference proteome</keyword>
<name>G7JBG5_MEDTR</name>
<protein>
    <submittedName>
        <fullName evidence="1">ABC transporter family protein, putative</fullName>
    </submittedName>
</protein>
<dbReference type="STRING" id="3880.G7JBG5"/>